<evidence type="ECO:0000313" key="3">
    <source>
        <dbReference type="EMBL" id="QIH43396.1"/>
    </source>
</evidence>
<name>A0A6G7CMW8_9VIBR</name>
<feature type="chain" id="PRO_5026140765" evidence="2">
    <location>
        <begin position="38"/>
        <end position="431"/>
    </location>
</feature>
<accession>A0A6G7CMW8</accession>
<keyword evidence="4" id="KW-1185">Reference proteome</keyword>
<dbReference type="RefSeq" id="WP_165312931.1">
    <property type="nucleotide sequence ID" value="NZ_CP049332.1"/>
</dbReference>
<dbReference type="KEGG" id="vzi:G5S32_15465"/>
<keyword evidence="2" id="KW-0732">Signal</keyword>
<evidence type="ECO:0000256" key="2">
    <source>
        <dbReference type="SAM" id="SignalP"/>
    </source>
</evidence>
<reference evidence="3 4" key="1">
    <citation type="submission" date="2020-02" db="EMBL/GenBank/DDBJ databases">
        <title>A complete genome of a marine bacterium Vibrio sp. ZWAL4003 isolated from the mangrove sediment with the ability to degrade polysaccharides.</title>
        <authorList>
            <person name="Wu J."/>
            <person name="Qu W."/>
            <person name="Zeng R."/>
        </authorList>
    </citation>
    <scope>NUCLEOTIDE SEQUENCE [LARGE SCALE GENOMIC DNA]</scope>
    <source>
        <strain evidence="3 4">ZWAL4003</strain>
    </source>
</reference>
<evidence type="ECO:0000256" key="1">
    <source>
        <dbReference type="SAM" id="Phobius"/>
    </source>
</evidence>
<dbReference type="PANTHER" id="PTHR40940">
    <property type="entry name" value="PROTEIN BATD-RELATED"/>
    <property type="match status" value="1"/>
</dbReference>
<gene>
    <name evidence="3" type="ORF">G5S32_15465</name>
</gene>
<feature type="transmembrane region" description="Helical" evidence="1">
    <location>
        <begin position="311"/>
        <end position="331"/>
    </location>
</feature>
<feature type="signal peptide" evidence="2">
    <location>
        <begin position="1"/>
        <end position="37"/>
    </location>
</feature>
<dbReference type="PANTHER" id="PTHR40940:SF1">
    <property type="entry name" value="PROTEIN BATD"/>
    <property type="match status" value="1"/>
</dbReference>
<keyword evidence="1" id="KW-0812">Transmembrane</keyword>
<keyword evidence="1" id="KW-1133">Transmembrane helix</keyword>
<keyword evidence="1" id="KW-0472">Membrane</keyword>
<dbReference type="EMBL" id="CP049332">
    <property type="protein sequence ID" value="QIH43396.1"/>
    <property type="molecule type" value="Genomic_DNA"/>
</dbReference>
<organism evidence="3 4">
    <name type="scientific">Vibrio ziniensis</name>
    <dbReference type="NCBI Taxonomy" id="2711221"/>
    <lineage>
        <taxon>Bacteria</taxon>
        <taxon>Pseudomonadati</taxon>
        <taxon>Pseudomonadota</taxon>
        <taxon>Gammaproteobacteria</taxon>
        <taxon>Vibrionales</taxon>
        <taxon>Vibrionaceae</taxon>
        <taxon>Vibrio</taxon>
    </lineage>
</organism>
<dbReference type="Proteomes" id="UP000503003">
    <property type="component" value="Chromosome 2"/>
</dbReference>
<protein>
    <submittedName>
        <fullName evidence="3">Protein BatD</fullName>
    </submittedName>
</protein>
<evidence type="ECO:0000313" key="4">
    <source>
        <dbReference type="Proteomes" id="UP000503003"/>
    </source>
</evidence>
<sequence length="431" mass="48840">MINSAQIRLLAFVRAIFLTFIMALSGVLLAPSGVAHADESQPTQVTVRSWLGSNSLGSKPTDELQVFAPTQQIILNIEVSTNTWYTAGTKISALEIPDVLVKRRNPFAVNSTVREKGQTWSRQLWEVVLYPQKSGDFTVPAVSLDVQVSGSNGEKQQVKLATPPQKFRVEIPSAELGGTQSWFAASDVTVKQEWQASSENPKVGDAITRVIEIQAQDSLSVLLPTMMTNSVNDAWQGYLNPPELVDTQSRDGYISKRKDSLTYVFQQGGDIHWPSIEIWWWNTKAQSLEKITIEGYSVHVKHTIASWLKDYRYVLISSLISALVLVFIVFATRRYYRTHPSPQWVSYYLAVLKGRWPVARTLLYKKVRSTTGNIVMNETLQSKKLQDKALLMQKQEPNRRLMTQLWRNIKRKAKRENFISKALPELDSINK</sequence>
<proteinExistence type="predicted"/>
<dbReference type="InterPro" id="IPR025738">
    <property type="entry name" value="BatD"/>
</dbReference>
<dbReference type="AlphaFoldDB" id="A0A6G7CMW8"/>